<comment type="caution">
    <text evidence="3">The sequence shown here is derived from an EMBL/GenBank/DDBJ whole genome shotgun (WGS) entry which is preliminary data.</text>
</comment>
<sequence>MNALVINRDRAPAEALAEILAAGGFEPVCLASYDDALDHILNKGAAMVFAPAFCESSDIAIFISKIRSFEDTAKSKTPVICVSNVPMENFFENACELDVFGYIEKPVSAPEVIIVARKAAYFMLTGV</sequence>
<organism evidence="3 4">
    <name type="scientific">Candidatus Wallbacteria bacterium GWC2_49_35</name>
    <dbReference type="NCBI Taxonomy" id="1817813"/>
    <lineage>
        <taxon>Bacteria</taxon>
        <taxon>Candidatus Walliibacteriota</taxon>
    </lineage>
</organism>
<proteinExistence type="predicted"/>
<evidence type="ECO:0000313" key="4">
    <source>
        <dbReference type="Proteomes" id="UP000178735"/>
    </source>
</evidence>
<comment type="caution">
    <text evidence="1">Lacks conserved residue(s) required for the propagation of feature annotation.</text>
</comment>
<dbReference type="Gene3D" id="3.40.50.2300">
    <property type="match status" value="1"/>
</dbReference>
<accession>A0A1F7WRT4</accession>
<dbReference type="STRING" id="1817813.A2008_03705"/>
<dbReference type="InterPro" id="IPR001789">
    <property type="entry name" value="Sig_transdc_resp-reg_receiver"/>
</dbReference>
<gene>
    <name evidence="3" type="ORF">A2008_03705</name>
</gene>
<protein>
    <recommendedName>
        <fullName evidence="2">Response regulatory domain-containing protein</fullName>
    </recommendedName>
</protein>
<feature type="domain" description="Response regulatory" evidence="2">
    <location>
        <begin position="2"/>
        <end position="120"/>
    </location>
</feature>
<dbReference type="InterPro" id="IPR011006">
    <property type="entry name" value="CheY-like_superfamily"/>
</dbReference>
<dbReference type="Proteomes" id="UP000178735">
    <property type="component" value="Unassembled WGS sequence"/>
</dbReference>
<dbReference type="SUPFAM" id="SSF52172">
    <property type="entry name" value="CheY-like"/>
    <property type="match status" value="1"/>
</dbReference>
<dbReference type="EMBL" id="MGFH01000111">
    <property type="protein sequence ID" value="OGM05514.1"/>
    <property type="molecule type" value="Genomic_DNA"/>
</dbReference>
<dbReference type="PROSITE" id="PS50110">
    <property type="entry name" value="RESPONSE_REGULATORY"/>
    <property type="match status" value="1"/>
</dbReference>
<reference evidence="3 4" key="1">
    <citation type="journal article" date="2016" name="Nat. Commun.">
        <title>Thousands of microbial genomes shed light on interconnected biogeochemical processes in an aquifer system.</title>
        <authorList>
            <person name="Anantharaman K."/>
            <person name="Brown C.T."/>
            <person name="Hug L.A."/>
            <person name="Sharon I."/>
            <person name="Castelle C.J."/>
            <person name="Probst A.J."/>
            <person name="Thomas B.C."/>
            <person name="Singh A."/>
            <person name="Wilkins M.J."/>
            <person name="Karaoz U."/>
            <person name="Brodie E.L."/>
            <person name="Williams K.H."/>
            <person name="Hubbard S.S."/>
            <person name="Banfield J.F."/>
        </authorList>
    </citation>
    <scope>NUCLEOTIDE SEQUENCE [LARGE SCALE GENOMIC DNA]</scope>
</reference>
<evidence type="ECO:0000259" key="2">
    <source>
        <dbReference type="PROSITE" id="PS50110"/>
    </source>
</evidence>
<dbReference type="GO" id="GO:0000160">
    <property type="term" value="P:phosphorelay signal transduction system"/>
    <property type="evidence" value="ECO:0007669"/>
    <property type="project" value="InterPro"/>
</dbReference>
<dbReference type="AlphaFoldDB" id="A0A1F7WRT4"/>
<evidence type="ECO:0000256" key="1">
    <source>
        <dbReference type="PROSITE-ProRule" id="PRU00169"/>
    </source>
</evidence>
<evidence type="ECO:0000313" key="3">
    <source>
        <dbReference type="EMBL" id="OGM05514.1"/>
    </source>
</evidence>
<name>A0A1F7WRT4_9BACT</name>